<feature type="signal peptide" evidence="9">
    <location>
        <begin position="1"/>
        <end position="16"/>
    </location>
</feature>
<evidence type="ECO:0000313" key="11">
    <source>
        <dbReference type="EMBL" id="CAE8647132.1"/>
    </source>
</evidence>
<keyword evidence="4" id="KW-0378">Hydrolase</keyword>
<evidence type="ECO:0000256" key="3">
    <source>
        <dbReference type="ARBA" id="ARBA00012601"/>
    </source>
</evidence>
<keyword evidence="5" id="KW-0136">Cellulose degradation</keyword>
<keyword evidence="9" id="KW-0732">Signal</keyword>
<accession>A0A813I581</accession>
<dbReference type="EC" id="3.2.1.4" evidence="3"/>
<evidence type="ECO:0000259" key="10">
    <source>
        <dbReference type="Pfam" id="PF02015"/>
    </source>
</evidence>
<dbReference type="PANTHER" id="PTHR39730">
    <property type="entry name" value="ENDOGLUCANASE 1"/>
    <property type="match status" value="1"/>
</dbReference>
<comment type="similarity">
    <text evidence="2">Belongs to the glycosyl hydrolase 45 (cellulase K) family.</text>
</comment>
<dbReference type="InterPro" id="IPR036908">
    <property type="entry name" value="RlpA-like_sf"/>
</dbReference>
<evidence type="ECO:0000256" key="2">
    <source>
        <dbReference type="ARBA" id="ARBA00007793"/>
    </source>
</evidence>
<evidence type="ECO:0000256" key="7">
    <source>
        <dbReference type="ARBA" id="ARBA00023295"/>
    </source>
</evidence>
<dbReference type="AlphaFoldDB" id="A0A813I581"/>
<evidence type="ECO:0000256" key="9">
    <source>
        <dbReference type="SAM" id="SignalP"/>
    </source>
</evidence>
<organism evidence="11 12">
    <name type="scientific">Polarella glacialis</name>
    <name type="common">Dinoflagellate</name>
    <dbReference type="NCBI Taxonomy" id="89957"/>
    <lineage>
        <taxon>Eukaryota</taxon>
        <taxon>Sar</taxon>
        <taxon>Alveolata</taxon>
        <taxon>Dinophyceae</taxon>
        <taxon>Suessiales</taxon>
        <taxon>Suessiaceae</taxon>
        <taxon>Polarella</taxon>
    </lineage>
</organism>
<gene>
    <name evidence="11" type="ORF">PGLA2088_LOCUS5410</name>
</gene>
<comment type="caution">
    <text evidence="11">The sequence shown here is derived from an EMBL/GenBank/DDBJ whole genome shotgun (WGS) entry which is preliminary data.</text>
</comment>
<dbReference type="GO" id="GO:0008810">
    <property type="term" value="F:cellulase activity"/>
    <property type="evidence" value="ECO:0007669"/>
    <property type="project" value="UniProtKB-EC"/>
</dbReference>
<dbReference type="Proteomes" id="UP000626109">
    <property type="component" value="Unassembled WGS sequence"/>
</dbReference>
<reference evidence="11" key="1">
    <citation type="submission" date="2021-02" db="EMBL/GenBank/DDBJ databases">
        <authorList>
            <person name="Dougan E. K."/>
            <person name="Rhodes N."/>
            <person name="Thang M."/>
            <person name="Chan C."/>
        </authorList>
    </citation>
    <scope>NUCLEOTIDE SEQUENCE</scope>
</reference>
<comment type="catalytic activity">
    <reaction evidence="1">
        <text>Endohydrolysis of (1-&gt;4)-beta-D-glucosidic linkages in cellulose, lichenin and cereal beta-D-glucans.</text>
        <dbReference type="EC" id="3.2.1.4"/>
    </reaction>
</comment>
<dbReference type="GO" id="GO:0030245">
    <property type="term" value="P:cellulose catabolic process"/>
    <property type="evidence" value="ECO:0007669"/>
    <property type="project" value="UniProtKB-KW"/>
</dbReference>
<evidence type="ECO:0000256" key="8">
    <source>
        <dbReference type="ARBA" id="ARBA00023326"/>
    </source>
</evidence>
<feature type="chain" id="PRO_5032590149" description="cellulase" evidence="9">
    <location>
        <begin position="17"/>
        <end position="366"/>
    </location>
</feature>
<keyword evidence="6" id="KW-0119">Carbohydrate metabolism</keyword>
<proteinExistence type="inferred from homology"/>
<dbReference type="SUPFAM" id="SSF50685">
    <property type="entry name" value="Barwin-like endoglucanases"/>
    <property type="match status" value="1"/>
</dbReference>
<evidence type="ECO:0000256" key="5">
    <source>
        <dbReference type="ARBA" id="ARBA00023001"/>
    </source>
</evidence>
<sequence length="366" mass="38114">MLVICTLSLATFVVLAASGLPADASVGEGCGAFNCSIVPGLTGGGCGRCFNPGARPGVQCLGLGSQTGYYCPPEPSKEATSGAVTSAFACMDWTFGSMALQSAEAVFKSRSGEDVFLGVGTYGTSADKQQGLGACYRLKVEGVAKDIIAQSLNTGHDVAGNQFDLQIGAGGAGAFNTCAGGAGSMFPGQRVAWGCQYGGIDSEADCAALPMYPQDSTAMKAAGDSLVALCEYGWEKKVRMSGAGLPAGKCKYNPTLLDVARVKCPEELVNLTQMQRTDDPEGFQASAGSVRQASFPNTEKRCLAQEPGHGVEFCLTRMMDCRKPSGAFKDNVRPELMMHGRRVVQTCAADGYTRIDVNCGCANCYC</sequence>
<evidence type="ECO:0000313" key="12">
    <source>
        <dbReference type="Proteomes" id="UP000626109"/>
    </source>
</evidence>
<evidence type="ECO:0000256" key="4">
    <source>
        <dbReference type="ARBA" id="ARBA00022801"/>
    </source>
</evidence>
<dbReference type="InterPro" id="IPR052288">
    <property type="entry name" value="GH45_Enzymes"/>
</dbReference>
<dbReference type="InterPro" id="IPR000334">
    <property type="entry name" value="Glyco_hydro_45"/>
</dbReference>
<evidence type="ECO:0000256" key="1">
    <source>
        <dbReference type="ARBA" id="ARBA00000966"/>
    </source>
</evidence>
<dbReference type="EMBL" id="CAJNNW010005145">
    <property type="protein sequence ID" value="CAE8647132.1"/>
    <property type="molecule type" value="Genomic_DNA"/>
</dbReference>
<protein>
    <recommendedName>
        <fullName evidence="3">cellulase</fullName>
        <ecNumber evidence="3">3.2.1.4</ecNumber>
    </recommendedName>
</protein>
<dbReference type="Gene3D" id="2.40.40.10">
    <property type="entry name" value="RlpA-like domain"/>
    <property type="match status" value="1"/>
</dbReference>
<dbReference type="Pfam" id="PF02015">
    <property type="entry name" value="Glyco_hydro_45"/>
    <property type="match status" value="1"/>
</dbReference>
<dbReference type="PANTHER" id="PTHR39730:SF1">
    <property type="entry name" value="ENDOGLUCANASE 1"/>
    <property type="match status" value="1"/>
</dbReference>
<keyword evidence="8" id="KW-0624">Polysaccharide degradation</keyword>
<name>A0A813I581_POLGL</name>
<keyword evidence="7" id="KW-0326">Glycosidase</keyword>
<feature type="domain" description="Glycosyl hydrolases family 45 active site" evidence="10">
    <location>
        <begin position="107"/>
        <end position="218"/>
    </location>
</feature>
<evidence type="ECO:0000256" key="6">
    <source>
        <dbReference type="ARBA" id="ARBA00023277"/>
    </source>
</evidence>